<dbReference type="Proteomes" id="UP000603453">
    <property type="component" value="Unassembled WGS sequence"/>
</dbReference>
<sequence length="136" mass="15647">MHDQKKENSSLAIVSSVLFPHHTEVALLEKRTANAHYLPGAWIEQPQESTDIDLLKQTIASLRKETQQLEETDELVKKNIQIVARKRRLVRRTDEDDDIYIVVPSDFIPTKDQMKAAGLDGWEWVSSSFTNDEDDE</sequence>
<feature type="coiled-coil region" evidence="1">
    <location>
        <begin position="52"/>
        <end position="79"/>
    </location>
</feature>
<keyword evidence="3" id="KW-1185">Reference proteome</keyword>
<keyword evidence="1" id="KW-0175">Coiled coil</keyword>
<name>A0A8H7V8C0_9FUNG</name>
<dbReference type="EMBL" id="JAEPRD010000002">
    <property type="protein sequence ID" value="KAG2213906.1"/>
    <property type="molecule type" value="Genomic_DNA"/>
</dbReference>
<dbReference type="OrthoDB" id="2268044at2759"/>
<reference evidence="2" key="1">
    <citation type="submission" date="2020-12" db="EMBL/GenBank/DDBJ databases">
        <title>Metabolic potential, ecology and presence of endohyphal bacteria is reflected in genomic diversity of Mucoromycotina.</title>
        <authorList>
            <person name="Muszewska A."/>
            <person name="Okrasinska A."/>
            <person name="Steczkiewicz K."/>
            <person name="Drgas O."/>
            <person name="Orlowska M."/>
            <person name="Perlinska-Lenart U."/>
            <person name="Aleksandrzak-Piekarczyk T."/>
            <person name="Szatraj K."/>
            <person name="Zielenkiewicz U."/>
            <person name="Pilsyk S."/>
            <person name="Malc E."/>
            <person name="Mieczkowski P."/>
            <person name="Kruszewska J.S."/>
            <person name="Biernat P."/>
            <person name="Pawlowska J."/>
        </authorList>
    </citation>
    <scope>NUCLEOTIDE SEQUENCE</scope>
    <source>
        <strain evidence="2">WA0000017839</strain>
    </source>
</reference>
<proteinExistence type="predicted"/>
<evidence type="ECO:0000256" key="1">
    <source>
        <dbReference type="SAM" id="Coils"/>
    </source>
</evidence>
<comment type="caution">
    <text evidence="2">The sequence shown here is derived from an EMBL/GenBank/DDBJ whole genome shotgun (WGS) entry which is preliminary data.</text>
</comment>
<gene>
    <name evidence="2" type="ORF">INT47_001175</name>
</gene>
<evidence type="ECO:0000313" key="2">
    <source>
        <dbReference type="EMBL" id="KAG2213906.1"/>
    </source>
</evidence>
<dbReference type="AlphaFoldDB" id="A0A8H7V8C0"/>
<accession>A0A8H7V8C0</accession>
<protein>
    <submittedName>
        <fullName evidence="2">Uncharacterized protein</fullName>
    </submittedName>
</protein>
<organism evidence="2 3">
    <name type="scientific">Mucor saturninus</name>
    <dbReference type="NCBI Taxonomy" id="64648"/>
    <lineage>
        <taxon>Eukaryota</taxon>
        <taxon>Fungi</taxon>
        <taxon>Fungi incertae sedis</taxon>
        <taxon>Mucoromycota</taxon>
        <taxon>Mucoromycotina</taxon>
        <taxon>Mucoromycetes</taxon>
        <taxon>Mucorales</taxon>
        <taxon>Mucorineae</taxon>
        <taxon>Mucoraceae</taxon>
        <taxon>Mucor</taxon>
    </lineage>
</organism>
<evidence type="ECO:0000313" key="3">
    <source>
        <dbReference type="Proteomes" id="UP000603453"/>
    </source>
</evidence>